<dbReference type="InterPro" id="IPR021133">
    <property type="entry name" value="HEAT_type_2"/>
</dbReference>
<dbReference type="PANTHER" id="PTHR14222:SF1">
    <property type="entry name" value="CONDENSIN-2 COMPLEX SUBUNIT D3"/>
    <property type="match status" value="1"/>
</dbReference>
<keyword evidence="1" id="KW-0226">DNA condensation</keyword>
<feature type="region of interest" description="Disordered" evidence="2">
    <location>
        <begin position="150"/>
        <end position="197"/>
    </location>
</feature>
<dbReference type="GO" id="GO:0000779">
    <property type="term" value="C:condensed chromosome, centromeric region"/>
    <property type="evidence" value="ECO:0007669"/>
    <property type="project" value="TreeGrafter"/>
</dbReference>
<dbReference type="InParanoid" id="K1QCP1"/>
<dbReference type="InterPro" id="IPR026971">
    <property type="entry name" value="CND1/NCAPD3"/>
</dbReference>
<evidence type="ECO:0000256" key="1">
    <source>
        <dbReference type="ARBA" id="ARBA00023067"/>
    </source>
</evidence>
<dbReference type="InterPro" id="IPR008979">
    <property type="entry name" value="Galactose-bd-like_sf"/>
</dbReference>
<dbReference type="Gene3D" id="1.25.10.10">
    <property type="entry name" value="Leucine-rich Repeat Variant"/>
    <property type="match status" value="1"/>
</dbReference>
<dbReference type="EMBL" id="JH816663">
    <property type="protein sequence ID" value="EKC34622.1"/>
    <property type="molecule type" value="Genomic_DNA"/>
</dbReference>
<dbReference type="InterPro" id="IPR011989">
    <property type="entry name" value="ARM-like"/>
</dbReference>
<evidence type="ECO:0000313" key="3">
    <source>
        <dbReference type="EMBL" id="EKC34622.1"/>
    </source>
</evidence>
<dbReference type="GO" id="GO:0007076">
    <property type="term" value="P:mitotic chromosome condensation"/>
    <property type="evidence" value="ECO:0007669"/>
    <property type="project" value="InterPro"/>
</dbReference>
<gene>
    <name evidence="3" type="ORF">CGI_10009900</name>
</gene>
<reference evidence="3" key="1">
    <citation type="journal article" date="2012" name="Nature">
        <title>The oyster genome reveals stress adaptation and complexity of shell formation.</title>
        <authorList>
            <person name="Zhang G."/>
            <person name="Fang X."/>
            <person name="Guo X."/>
            <person name="Li L."/>
            <person name="Luo R."/>
            <person name="Xu F."/>
            <person name="Yang P."/>
            <person name="Zhang L."/>
            <person name="Wang X."/>
            <person name="Qi H."/>
            <person name="Xiong Z."/>
            <person name="Que H."/>
            <person name="Xie Y."/>
            <person name="Holland P.W."/>
            <person name="Paps J."/>
            <person name="Zhu Y."/>
            <person name="Wu F."/>
            <person name="Chen Y."/>
            <person name="Wang J."/>
            <person name="Peng C."/>
            <person name="Meng J."/>
            <person name="Yang L."/>
            <person name="Liu J."/>
            <person name="Wen B."/>
            <person name="Zhang N."/>
            <person name="Huang Z."/>
            <person name="Zhu Q."/>
            <person name="Feng Y."/>
            <person name="Mount A."/>
            <person name="Hedgecock D."/>
            <person name="Xu Z."/>
            <person name="Liu Y."/>
            <person name="Domazet-Loso T."/>
            <person name="Du Y."/>
            <person name="Sun X."/>
            <person name="Zhang S."/>
            <person name="Liu B."/>
            <person name="Cheng P."/>
            <person name="Jiang X."/>
            <person name="Li J."/>
            <person name="Fan D."/>
            <person name="Wang W."/>
            <person name="Fu W."/>
            <person name="Wang T."/>
            <person name="Wang B."/>
            <person name="Zhang J."/>
            <person name="Peng Z."/>
            <person name="Li Y."/>
            <person name="Li N."/>
            <person name="Wang J."/>
            <person name="Chen M."/>
            <person name="He Y."/>
            <person name="Tan F."/>
            <person name="Song X."/>
            <person name="Zheng Q."/>
            <person name="Huang R."/>
            <person name="Yang H."/>
            <person name="Du X."/>
            <person name="Chen L."/>
            <person name="Yang M."/>
            <person name="Gaffney P.M."/>
            <person name="Wang S."/>
            <person name="Luo L."/>
            <person name="She Z."/>
            <person name="Ming Y."/>
            <person name="Huang W."/>
            <person name="Zhang S."/>
            <person name="Huang B."/>
            <person name="Zhang Y."/>
            <person name="Qu T."/>
            <person name="Ni P."/>
            <person name="Miao G."/>
            <person name="Wang J."/>
            <person name="Wang Q."/>
            <person name="Steinberg C.E."/>
            <person name="Wang H."/>
            <person name="Li N."/>
            <person name="Qian L."/>
            <person name="Zhang G."/>
            <person name="Li Y."/>
            <person name="Yang H."/>
            <person name="Liu X."/>
            <person name="Wang J."/>
            <person name="Yin Y."/>
            <person name="Wang J."/>
        </authorList>
    </citation>
    <scope>NUCLEOTIDE SEQUENCE [LARGE SCALE GENOMIC DNA]</scope>
    <source>
        <strain evidence="3">05x7-T-G4-1.051#20</strain>
    </source>
</reference>
<protein>
    <submittedName>
        <fullName evidence="3">Condensin-2 complex subunit D3</fullName>
    </submittedName>
</protein>
<dbReference type="InterPro" id="IPR016024">
    <property type="entry name" value="ARM-type_fold"/>
</dbReference>
<organism evidence="3">
    <name type="scientific">Magallana gigas</name>
    <name type="common">Pacific oyster</name>
    <name type="synonym">Crassostrea gigas</name>
    <dbReference type="NCBI Taxonomy" id="29159"/>
    <lineage>
        <taxon>Eukaryota</taxon>
        <taxon>Metazoa</taxon>
        <taxon>Spiralia</taxon>
        <taxon>Lophotrochozoa</taxon>
        <taxon>Mollusca</taxon>
        <taxon>Bivalvia</taxon>
        <taxon>Autobranchia</taxon>
        <taxon>Pteriomorphia</taxon>
        <taxon>Ostreida</taxon>
        <taxon>Ostreoidea</taxon>
        <taxon>Ostreidae</taxon>
        <taxon>Magallana</taxon>
    </lineage>
</organism>
<dbReference type="GO" id="GO:0010032">
    <property type="term" value="P:meiotic chromosome condensation"/>
    <property type="evidence" value="ECO:0007669"/>
    <property type="project" value="TreeGrafter"/>
</dbReference>
<name>K1QCP1_MAGGI</name>
<dbReference type="PANTHER" id="PTHR14222">
    <property type="entry name" value="CONDENSIN"/>
    <property type="match status" value="1"/>
</dbReference>
<dbReference type="AlphaFoldDB" id="K1QCP1"/>
<dbReference type="GO" id="GO:0000796">
    <property type="term" value="C:condensin complex"/>
    <property type="evidence" value="ECO:0007669"/>
    <property type="project" value="TreeGrafter"/>
</dbReference>
<proteinExistence type="predicted"/>
<dbReference type="HOGENOM" id="CLU_308882_0_0_1"/>
<dbReference type="PROSITE" id="PS50077">
    <property type="entry name" value="HEAT_REPEAT"/>
    <property type="match status" value="1"/>
</dbReference>
<dbReference type="GO" id="GO:0042393">
    <property type="term" value="F:histone binding"/>
    <property type="evidence" value="ECO:0007669"/>
    <property type="project" value="TreeGrafter"/>
</dbReference>
<accession>K1QCP1</accession>
<sequence length="955" mass="107552">MEDIQQILMKLSEEWVKSYWDYDFTEIPALDALAESDVLENENHVPNLYSFSSFMDDWINKKEGQEGKGLWMVVVENDFSYKSLIALLAYLVETGTKKGSNVQQREAAILSASNYFKLLTIPESTAFKVFHPVLFENCVNILKQWKRSGEGKRKKSISPACSQKRKKNKGKKTQKSRDSTGSIEDFPDDSNDEEELSPQEVNKLSKLYMLLLQDLIGLLMTCSLRQSESLAYHTVQVLCDLTRQGAEMFDGNFQSFANCEKKQLKNLPTAGLAYKICKCLLPNLLMLIGDNRVAAQSISRPVLMARDQAVSFVIYLMKNEPRSLSSIRTLLQHLCTKVTDRAEYRTKVAQAVVSILQEMPSGPYGKMVEWFYLLSKHAKLLEGVKTIYHFKHSCVHPANRWLPPFNCVIAHVCPHRVLDQEALQLPNTWTVHHVIVHPAFLVLVDNYVGWELLFNRRIGHYNYGYNKVLSMINNRAFTVDIVALLLNSPEREMDAESTPPEIASYVRHTSLLGILLERCSDAAPVVRSRAIVAFSQCFTTADSGIRSTLREIVTPVAGPRPAHLQHLIPTPEMENRVQNVVEVTLNENSVDKTAENAQPQENIETPVNAAPGRPPKTPFHQVALTPFNPNLPDEQGVLSMLRRRAQDEKAQVRKAALQALESVVRFEAPDYRRQVKNVGFKKSAWEQNPYKYSQWGAERAVDGLYSDLSAAGGQCVISDDYQSTAEWRVDLGRIHIIHHIVIYYRTEHKDSDIINVYASRFLGFSVYVSNTTNKNDGILCFMDRNFTIETIPNPMNIICPNQESGRYVIYHNNRTHPPYPDACAVGTYGFECKETCGNCRNVSQCLKTNGKCLGGCKDGFQGILCKSPCNTGSYGIDCKEKCGNCLDVYKCSYSNGTCLTGCVAGYQGNLCKTLSMEPNKSRESLVNFYSSNSGFITGLATIKKTFRTHFKGCVG</sequence>
<feature type="compositionally biased region" description="Acidic residues" evidence="2">
    <location>
        <begin position="185"/>
        <end position="197"/>
    </location>
</feature>
<evidence type="ECO:0000256" key="2">
    <source>
        <dbReference type="SAM" id="MobiDB-lite"/>
    </source>
</evidence>
<dbReference type="SUPFAM" id="SSF49785">
    <property type="entry name" value="Galactose-binding domain-like"/>
    <property type="match status" value="1"/>
</dbReference>
<feature type="compositionally biased region" description="Basic residues" evidence="2">
    <location>
        <begin position="163"/>
        <end position="174"/>
    </location>
</feature>
<dbReference type="Gene3D" id="2.60.120.260">
    <property type="entry name" value="Galactose-binding domain-like"/>
    <property type="match status" value="1"/>
</dbReference>
<dbReference type="SUPFAM" id="SSF48371">
    <property type="entry name" value="ARM repeat"/>
    <property type="match status" value="1"/>
</dbReference>